<comment type="caution">
    <text evidence="2">The sequence shown here is derived from an EMBL/GenBank/DDBJ whole genome shotgun (WGS) entry which is preliminary data.</text>
</comment>
<feature type="compositionally biased region" description="Polar residues" evidence="1">
    <location>
        <begin position="125"/>
        <end position="135"/>
    </location>
</feature>
<evidence type="ECO:0000256" key="1">
    <source>
        <dbReference type="SAM" id="MobiDB-lite"/>
    </source>
</evidence>
<dbReference type="Proteomes" id="UP000789572">
    <property type="component" value="Unassembled WGS sequence"/>
</dbReference>
<protein>
    <submittedName>
        <fullName evidence="2">4189_t:CDS:1</fullName>
    </submittedName>
</protein>
<dbReference type="AlphaFoldDB" id="A0A9N9D8X5"/>
<keyword evidence="3" id="KW-1185">Reference proteome</keyword>
<sequence length="173" mass="19560">RCASPSSANEAVAYVELVSTLSVAIEVCDNVDGGDVTEYATALILLKLYRANTPHQPLRFDFFAWFDTIVLSDYKPVDPAYDVTRQTWADQTSEKRMDMKGNDERDTDKDNVMRQCDEDDRTELGRSSSNGNREGQGSRYENVETVYVGKISPDMPGHLLEQKEIFHYKGSMT</sequence>
<evidence type="ECO:0000313" key="2">
    <source>
        <dbReference type="EMBL" id="CAG8627541.1"/>
    </source>
</evidence>
<accession>A0A9N9D8X5</accession>
<feature type="non-terminal residue" evidence="2">
    <location>
        <position position="1"/>
    </location>
</feature>
<feature type="compositionally biased region" description="Basic and acidic residues" evidence="1">
    <location>
        <begin position="92"/>
        <end position="116"/>
    </location>
</feature>
<reference evidence="2" key="1">
    <citation type="submission" date="2021-06" db="EMBL/GenBank/DDBJ databases">
        <authorList>
            <person name="Kallberg Y."/>
            <person name="Tangrot J."/>
            <person name="Rosling A."/>
        </authorList>
    </citation>
    <scope>NUCLEOTIDE SEQUENCE</scope>
    <source>
        <strain evidence="2">IA702</strain>
    </source>
</reference>
<gene>
    <name evidence="2" type="ORF">POCULU_LOCUS8725</name>
</gene>
<name>A0A9N9D8X5_9GLOM</name>
<dbReference type="EMBL" id="CAJVPJ010002705">
    <property type="protein sequence ID" value="CAG8627541.1"/>
    <property type="molecule type" value="Genomic_DNA"/>
</dbReference>
<organism evidence="2 3">
    <name type="scientific">Paraglomus occultum</name>
    <dbReference type="NCBI Taxonomy" id="144539"/>
    <lineage>
        <taxon>Eukaryota</taxon>
        <taxon>Fungi</taxon>
        <taxon>Fungi incertae sedis</taxon>
        <taxon>Mucoromycota</taxon>
        <taxon>Glomeromycotina</taxon>
        <taxon>Glomeromycetes</taxon>
        <taxon>Paraglomerales</taxon>
        <taxon>Paraglomeraceae</taxon>
        <taxon>Paraglomus</taxon>
    </lineage>
</organism>
<evidence type="ECO:0000313" key="3">
    <source>
        <dbReference type="Proteomes" id="UP000789572"/>
    </source>
</evidence>
<proteinExistence type="predicted"/>
<feature type="region of interest" description="Disordered" evidence="1">
    <location>
        <begin position="92"/>
        <end position="141"/>
    </location>
</feature>